<sequence length="32" mass="3562">MVTAFLITLTTSVIQDGKPLPLIWEISLPHKV</sequence>
<comment type="caution">
    <text evidence="1">The sequence shown here is derived from an EMBL/GenBank/DDBJ whole genome shotgun (WGS) entry which is preliminary data.</text>
</comment>
<keyword evidence="2" id="KW-1185">Reference proteome</keyword>
<reference evidence="1 2" key="1">
    <citation type="submission" date="2019-06" db="EMBL/GenBank/DDBJ databases">
        <title>Sequencing the genomes of 1000 actinobacteria strains.</title>
        <authorList>
            <person name="Klenk H.-P."/>
        </authorList>
    </citation>
    <scope>NUCLEOTIDE SEQUENCE [LARGE SCALE GENOMIC DNA]</scope>
    <source>
        <strain evidence="1 2">DSM 17305</strain>
    </source>
</reference>
<dbReference type="EMBL" id="VFMM01000002">
    <property type="protein sequence ID" value="TQJ11681.1"/>
    <property type="molecule type" value="Genomic_DNA"/>
</dbReference>
<dbReference type="Proteomes" id="UP000316298">
    <property type="component" value="Unassembled WGS sequence"/>
</dbReference>
<evidence type="ECO:0000313" key="1">
    <source>
        <dbReference type="EMBL" id="TQJ11681.1"/>
    </source>
</evidence>
<evidence type="ECO:0000313" key="2">
    <source>
        <dbReference type="Proteomes" id="UP000316298"/>
    </source>
</evidence>
<name>A0A542E8M0_9ACTN</name>
<gene>
    <name evidence="1" type="ORF">FB475_4602</name>
</gene>
<proteinExistence type="predicted"/>
<protein>
    <submittedName>
        <fullName evidence="1">Uncharacterized protein</fullName>
    </submittedName>
</protein>
<organism evidence="1 2">
    <name type="scientific">Kribbella jejuensis</name>
    <dbReference type="NCBI Taxonomy" id="236068"/>
    <lineage>
        <taxon>Bacteria</taxon>
        <taxon>Bacillati</taxon>
        <taxon>Actinomycetota</taxon>
        <taxon>Actinomycetes</taxon>
        <taxon>Propionibacteriales</taxon>
        <taxon>Kribbellaceae</taxon>
        <taxon>Kribbella</taxon>
    </lineage>
</organism>
<dbReference type="AlphaFoldDB" id="A0A542E8M0"/>
<accession>A0A542E8M0</accession>